<dbReference type="eggNOG" id="COG4786">
    <property type="taxonomic scope" value="Bacteria"/>
</dbReference>
<sequence>MIGINAKSMQAHQILMDINANNVANVNTKDFKATDAHIVDKLEISANISDAGTNLTKELTDQIVIEKGFKAQVPAIKTQDEMTKTLLDIKA</sequence>
<feature type="domain" description="Flagellar basal body rod protein N-terminal" evidence="2">
    <location>
        <begin position="9"/>
        <end position="32"/>
    </location>
</feature>
<dbReference type="STRING" id="598659.NAMH_1023"/>
<dbReference type="Pfam" id="PF06429">
    <property type="entry name" value="Flg_bbr_C"/>
    <property type="match status" value="1"/>
</dbReference>
<dbReference type="Proteomes" id="UP000000448">
    <property type="component" value="Chromosome"/>
</dbReference>
<gene>
    <name evidence="4" type="ordered locus">NAMH_1023</name>
</gene>
<accession>B9L9W5</accession>
<feature type="domain" description="Flagellar basal-body/hook protein C-terminal" evidence="3">
    <location>
        <begin position="50"/>
        <end position="88"/>
    </location>
</feature>
<keyword evidence="4" id="KW-0282">Flagellum</keyword>
<dbReference type="Pfam" id="PF00460">
    <property type="entry name" value="Flg_bb_rod"/>
    <property type="match status" value="1"/>
</dbReference>
<dbReference type="AlphaFoldDB" id="B9L9W5"/>
<evidence type="ECO:0000259" key="3">
    <source>
        <dbReference type="Pfam" id="PF06429"/>
    </source>
</evidence>
<comment type="similarity">
    <text evidence="1">Belongs to the flagella basal body rod proteins family.</text>
</comment>
<proteinExistence type="inferred from homology"/>
<keyword evidence="5" id="KW-1185">Reference proteome</keyword>
<evidence type="ECO:0000313" key="5">
    <source>
        <dbReference type="Proteomes" id="UP000000448"/>
    </source>
</evidence>
<dbReference type="InterPro" id="IPR010930">
    <property type="entry name" value="Flg_bb/hook_C_dom"/>
</dbReference>
<keyword evidence="4" id="KW-0969">Cilium</keyword>
<dbReference type="EMBL" id="CP001279">
    <property type="protein sequence ID" value="ACM92427.1"/>
    <property type="molecule type" value="Genomic_DNA"/>
</dbReference>
<organism evidence="4 5">
    <name type="scientific">Nautilia profundicola (strain ATCC BAA-1463 / DSM 18972 / AmH)</name>
    <dbReference type="NCBI Taxonomy" id="598659"/>
    <lineage>
        <taxon>Bacteria</taxon>
        <taxon>Pseudomonadati</taxon>
        <taxon>Campylobacterota</taxon>
        <taxon>Epsilonproteobacteria</taxon>
        <taxon>Nautiliales</taxon>
        <taxon>Nautiliaceae</taxon>
        <taxon>Nautilia</taxon>
    </lineage>
</organism>
<protein>
    <submittedName>
        <fullName evidence="4">Flagellar hook FlgE</fullName>
    </submittedName>
</protein>
<name>B9L9W5_NAUPA</name>
<dbReference type="InterPro" id="IPR001444">
    <property type="entry name" value="Flag_bb_rod_N"/>
</dbReference>
<evidence type="ECO:0000313" key="4">
    <source>
        <dbReference type="EMBL" id="ACM92427.1"/>
    </source>
</evidence>
<keyword evidence="4" id="KW-0966">Cell projection</keyword>
<dbReference type="HOGENOM" id="CLU_131404_1_0_7"/>
<dbReference type="KEGG" id="nam:NAMH_1023"/>
<evidence type="ECO:0000259" key="2">
    <source>
        <dbReference type="Pfam" id="PF00460"/>
    </source>
</evidence>
<evidence type="ECO:0000256" key="1">
    <source>
        <dbReference type="ARBA" id="ARBA00009677"/>
    </source>
</evidence>
<reference evidence="4 5" key="1">
    <citation type="journal article" date="2009" name="PLoS Genet.">
        <title>Adaptations to submarine hydrothermal environments exemplified by the genome of Nautilia profundicola.</title>
        <authorList>
            <person name="Campbell B.J."/>
            <person name="Smith J.L."/>
            <person name="Hanson T.E."/>
            <person name="Klotz M.G."/>
            <person name="Stein L.Y."/>
            <person name="Lee C.K."/>
            <person name="Wu D."/>
            <person name="Robinson J.M."/>
            <person name="Khouri H.M."/>
            <person name="Eisen J.A."/>
            <person name="Cary S.C."/>
        </authorList>
    </citation>
    <scope>NUCLEOTIDE SEQUENCE [LARGE SCALE GENOMIC DNA]</scope>
    <source>
        <strain evidence="5">ATCC BAA-1463 / DSM 18972 / AmH</strain>
    </source>
</reference>